<dbReference type="EMBL" id="JAACJO010000032">
    <property type="protein sequence ID" value="KAF5346381.1"/>
    <property type="molecule type" value="Genomic_DNA"/>
</dbReference>
<keyword evidence="2" id="KW-1185">Reference proteome</keyword>
<dbReference type="AlphaFoldDB" id="A0A8H5CSR9"/>
<protein>
    <submittedName>
        <fullName evidence="1">Uncharacterized protein</fullName>
    </submittedName>
</protein>
<dbReference type="Proteomes" id="UP000559027">
    <property type="component" value="Unassembled WGS sequence"/>
</dbReference>
<gene>
    <name evidence="1" type="ORF">D9756_011389</name>
</gene>
<evidence type="ECO:0000313" key="1">
    <source>
        <dbReference type="EMBL" id="KAF5346381.1"/>
    </source>
</evidence>
<proteinExistence type="predicted"/>
<organism evidence="1 2">
    <name type="scientific">Leucocoprinus leucothites</name>
    <dbReference type="NCBI Taxonomy" id="201217"/>
    <lineage>
        <taxon>Eukaryota</taxon>
        <taxon>Fungi</taxon>
        <taxon>Dikarya</taxon>
        <taxon>Basidiomycota</taxon>
        <taxon>Agaricomycotina</taxon>
        <taxon>Agaricomycetes</taxon>
        <taxon>Agaricomycetidae</taxon>
        <taxon>Agaricales</taxon>
        <taxon>Agaricineae</taxon>
        <taxon>Agaricaceae</taxon>
        <taxon>Leucocoprinus</taxon>
    </lineage>
</organism>
<accession>A0A8H5CSR9</accession>
<comment type="caution">
    <text evidence="1">The sequence shown here is derived from an EMBL/GenBank/DDBJ whole genome shotgun (WGS) entry which is preliminary data.</text>
</comment>
<name>A0A8H5CSR9_9AGAR</name>
<evidence type="ECO:0000313" key="2">
    <source>
        <dbReference type="Proteomes" id="UP000559027"/>
    </source>
</evidence>
<reference evidence="1 2" key="1">
    <citation type="journal article" date="2020" name="ISME J.">
        <title>Uncovering the hidden diversity of litter-decomposition mechanisms in mushroom-forming fungi.</title>
        <authorList>
            <person name="Floudas D."/>
            <person name="Bentzer J."/>
            <person name="Ahren D."/>
            <person name="Johansson T."/>
            <person name="Persson P."/>
            <person name="Tunlid A."/>
        </authorList>
    </citation>
    <scope>NUCLEOTIDE SEQUENCE [LARGE SCALE GENOMIC DNA]</scope>
    <source>
        <strain evidence="1 2">CBS 146.42</strain>
    </source>
</reference>
<sequence length="159" mass="17824">MDTTSSDSEPCEEQQKCTSCGSLRPTRMFKQLREGFSKTCEPCLAKRTCRYVTAKIEDQAEGKLEEHDEGYTAAEFDGLSEMPLDVFLGTLSSLEDEVSLAARVNISGWSRKDDLEVDSGDDELKALKGWANKLRDLVSENANAYKFKCTLSFLPIQIY</sequence>